<dbReference type="GO" id="GO:0004620">
    <property type="term" value="F:phospholipase activity"/>
    <property type="evidence" value="ECO:0007669"/>
    <property type="project" value="InterPro"/>
</dbReference>
<evidence type="ECO:0000256" key="1">
    <source>
        <dbReference type="ARBA" id="ARBA00007835"/>
    </source>
</evidence>
<reference evidence="8" key="1">
    <citation type="journal article" date="2017" name="Front. Cell. Infect. Microbiol.">
        <title>The Distinct Transcriptional Response of the Midgut of Amblyomma sculptum and Amblyomma aureolatum Ticks to Rickettsia rickettsii Correlates to Their Differences in Susceptibility to Infection.</title>
        <authorList>
            <person name="Martins L.A."/>
            <person name="Galletti M.F.B.M."/>
            <person name="Ribeiro J.M."/>
            <person name="Fujita A."/>
            <person name="Costa F.B."/>
            <person name="Labruna M.B."/>
            <person name="Daffre S."/>
            <person name="Fogaca A.C."/>
        </authorList>
    </citation>
    <scope>NUCLEOTIDE SEQUENCE</scope>
</reference>
<evidence type="ECO:0000256" key="3">
    <source>
        <dbReference type="ARBA" id="ARBA00022801"/>
    </source>
</evidence>
<evidence type="ECO:0000256" key="6">
    <source>
        <dbReference type="ARBA" id="ARBA00023180"/>
    </source>
</evidence>
<feature type="non-terminal residue" evidence="8">
    <location>
        <position position="1"/>
    </location>
</feature>
<dbReference type="GO" id="GO:0005576">
    <property type="term" value="C:extracellular region"/>
    <property type="evidence" value="ECO:0007669"/>
    <property type="project" value="TreeGrafter"/>
</dbReference>
<dbReference type="EC" id="3.1.1.-" evidence="7"/>
<evidence type="ECO:0000256" key="2">
    <source>
        <dbReference type="ARBA" id="ARBA00022729"/>
    </source>
</evidence>
<name>A0A1E1X7W4_9ACAR</name>
<keyword evidence="4 7" id="KW-0442">Lipid degradation</keyword>
<dbReference type="AlphaFoldDB" id="A0A1E1X7W4"/>
<keyword evidence="2" id="KW-0732">Signal</keyword>
<protein>
    <recommendedName>
        <fullName evidence="7">Phospholipase B-like</fullName>
        <ecNumber evidence="7">3.1.1.-</ecNumber>
    </recommendedName>
</protein>
<evidence type="ECO:0000256" key="5">
    <source>
        <dbReference type="ARBA" id="ARBA00023098"/>
    </source>
</evidence>
<keyword evidence="6" id="KW-0325">Glycoprotein</keyword>
<dbReference type="EMBL" id="GFAC01003836">
    <property type="protein sequence ID" value="JAT95352.1"/>
    <property type="molecule type" value="mRNA"/>
</dbReference>
<dbReference type="Gene3D" id="3.60.60.30">
    <property type="match status" value="1"/>
</dbReference>
<evidence type="ECO:0000256" key="4">
    <source>
        <dbReference type="ARBA" id="ARBA00022963"/>
    </source>
</evidence>
<dbReference type="PANTHER" id="PTHR12370:SF3">
    <property type="entry name" value="PHOSPHOLIPASE B-LIKE 2-RELATED"/>
    <property type="match status" value="1"/>
</dbReference>
<proteinExistence type="evidence at transcript level"/>
<organism evidence="8">
    <name type="scientific">Amblyomma aureolatum</name>
    <dbReference type="NCBI Taxonomy" id="187763"/>
    <lineage>
        <taxon>Eukaryota</taxon>
        <taxon>Metazoa</taxon>
        <taxon>Ecdysozoa</taxon>
        <taxon>Arthropoda</taxon>
        <taxon>Chelicerata</taxon>
        <taxon>Arachnida</taxon>
        <taxon>Acari</taxon>
        <taxon>Parasitiformes</taxon>
        <taxon>Ixodida</taxon>
        <taxon>Ixodoidea</taxon>
        <taxon>Ixodidae</taxon>
        <taxon>Amblyomminae</taxon>
        <taxon>Amblyomma</taxon>
    </lineage>
</organism>
<keyword evidence="5 7" id="KW-0443">Lipid metabolism</keyword>
<accession>A0A1E1X7W4</accession>
<comment type="similarity">
    <text evidence="1 7">Belongs to the phospholipase B-like family.</text>
</comment>
<dbReference type="GO" id="GO:0009395">
    <property type="term" value="P:phospholipid catabolic process"/>
    <property type="evidence" value="ECO:0007669"/>
    <property type="project" value="TreeGrafter"/>
</dbReference>
<keyword evidence="3 7" id="KW-0378">Hydrolase</keyword>
<evidence type="ECO:0000313" key="8">
    <source>
        <dbReference type="EMBL" id="JAT95352.1"/>
    </source>
</evidence>
<comment type="function">
    <text evidence="7">Putative phospholipase.</text>
</comment>
<sequence length="503" mass="56422">WSSVYVRTDGRFKDSQQAYAAGFAEGSATRIMTDQHYANVYARYCDADPEFCARLFAFYRANLRWLLEMGVAHGDEDPFWHQVELAVLQISGLQRGLTGATDILYEPHELPADFERLVLMNLYKDVGDLEWAFAKRGPRAPRDPGVAFFKTTGGNADAIASHATWGHYGAMNKVLKKYVFHYSLFAGSGQPVPATTVTFSGYPGSVSSGDDFYLTSMNLAVLGTGVRNQNDDLWARVSPNTTVPSAFRSLAASRLGRSAKEWVHVYTRGGGGTGNSQWTVIDYNLFKPRMKKLAPDFVWYHEELPGYSVSADVTTVLEKQGYWASYNIPFFPAIFNASGLPGLVEQHGDWFTYDKCPRALMFKRGYKEPEDVYKVLSFIRYNNYEHDPLAVCDACDPKYNAENGLSARSDLNPSVGRYPFLEMGQRPHGGTDAKVTNSTMMAHHELWTQCGPARYQHQFFSWSASPFATVPHDGQPDDWSFPPALMEWPNGGRSDTQFLTGFR</sequence>
<dbReference type="Pfam" id="PF04916">
    <property type="entry name" value="Phospholip_B"/>
    <property type="match status" value="1"/>
</dbReference>
<dbReference type="PANTHER" id="PTHR12370">
    <property type="entry name" value="PHOSPHOLIPASE B-RELATED"/>
    <property type="match status" value="1"/>
</dbReference>
<dbReference type="InterPro" id="IPR007000">
    <property type="entry name" value="PLipase_B-like"/>
</dbReference>
<evidence type="ECO:0000256" key="7">
    <source>
        <dbReference type="RuleBase" id="RU364138"/>
    </source>
</evidence>